<evidence type="ECO:0000313" key="8">
    <source>
        <dbReference type="Proteomes" id="UP001154312"/>
    </source>
</evidence>
<keyword evidence="1 5" id="KW-1003">Cell membrane</keyword>
<dbReference type="EMBL" id="JAKOAV010000017">
    <property type="protein sequence ID" value="MDF9408677.1"/>
    <property type="molecule type" value="Genomic_DNA"/>
</dbReference>
<name>A0A9X4GZE4_9FIRM</name>
<feature type="transmembrane region" description="Helical" evidence="5">
    <location>
        <begin position="211"/>
        <end position="228"/>
    </location>
</feature>
<evidence type="ECO:0000256" key="2">
    <source>
        <dbReference type="ARBA" id="ARBA00022692"/>
    </source>
</evidence>
<evidence type="ECO:0000256" key="6">
    <source>
        <dbReference type="SAM" id="MobiDB-lite"/>
    </source>
</evidence>
<feature type="transmembrane region" description="Helical" evidence="5">
    <location>
        <begin position="168"/>
        <end position="191"/>
    </location>
</feature>
<protein>
    <recommendedName>
        <fullName evidence="5">UPF0182 protein L7E55_09960</fullName>
    </recommendedName>
</protein>
<keyword evidence="4 5" id="KW-0472">Membrane</keyword>
<feature type="transmembrane region" description="Helical" evidence="5">
    <location>
        <begin position="248"/>
        <end position="274"/>
    </location>
</feature>
<comment type="subcellular location">
    <subcellularLocation>
        <location evidence="5">Cell membrane</location>
        <topology evidence="5">Multi-pass membrane protein</topology>
    </subcellularLocation>
</comment>
<keyword evidence="3 5" id="KW-1133">Transmembrane helix</keyword>
<dbReference type="Pfam" id="PF03699">
    <property type="entry name" value="UPF0182"/>
    <property type="match status" value="1"/>
</dbReference>
<evidence type="ECO:0000256" key="1">
    <source>
        <dbReference type="ARBA" id="ARBA00022475"/>
    </source>
</evidence>
<evidence type="ECO:0000313" key="7">
    <source>
        <dbReference type="EMBL" id="MDF9408677.1"/>
    </source>
</evidence>
<accession>A0A9X4GZE4</accession>
<keyword evidence="8" id="KW-1185">Reference proteome</keyword>
<evidence type="ECO:0000256" key="4">
    <source>
        <dbReference type="ARBA" id="ARBA00023136"/>
    </source>
</evidence>
<dbReference type="GO" id="GO:0005576">
    <property type="term" value="C:extracellular region"/>
    <property type="evidence" value="ECO:0007669"/>
    <property type="project" value="TreeGrafter"/>
</dbReference>
<sequence length="914" mass="104425">MYNKLRWSFITFLGLTLILLAISVKSAQLYTDWLWFQSLSYQRVFMTIIVSDLGLRFAASAAFFILLFLNLLLTRGPLIKASQKAAVFREDNLVTIQASPLSRFFNPGYLLAAYTVLSLIMAFLFSFTVAGDWVTLQKFLHPTSFGGLDPVFQRDIGFYVFQLPFYQFLYNVASWTILIIAFWVCVIYFLVSVVQGAPGKLLQSMAARYHLSILAVLFFSLKAVGYQLDQYALLFTHHGAVWGPGYTAIHTTLFAYKVLTYIALICALAILVNLFLRRFKLIVYSIGFLLLASVLLGGIYPIFVQRFMVTPNEISMETPYLERNIQFTRKAYNLDAIEKRSFPAGKVLSLEDIQANKDTVGNIRLWDWEPLQQTYSQLQEMRLYYQFKDIDVDRYLVDGRYRQVMLAARELNQEHLPTQAKTWMNQRLKYTHGYGIAMSPVNELTGEGLPAFLLKDIPPATTTDLKVTRPEIYYGELTDNYVIVNTKTLEFDYPSGDDNVFSTYEGGGGVNLGSFLRRVMYAFSFGDYKLLLASDVDNNSRILYYRNIKQRVQKIAPFLDYDSDPYMVLSEGKLYWMWDAYTTTDKYPYSEPYNKVNNYIRNAVKVVIDAYTGNVVFYISDPGDPVVLTYSKIFPGLFKSLDEMPDDLKQHIRYPADLFNIQANMYAVYHMEDPQVFYNKEDKWNLPTELFGNEEKAMQPYYTIIKLPGESKPEFVLIMPFTPQNKKNMIAWLAARSDGADYGKLLAYGFPKQELVYGPMQIEARVNQDTTISQQLSLWDQRGSRVIRGNLLVIPIKDALLYVEPLYLQAEQSKMPELRRVIVAHGDMVVMEPTLDRALEKIFSPSGGAQKPTALSEPSAQPLSPASVADLAQKANQLYDEAQNKLKSGDWSGYGESLSKLKQTLTDLVNKTGQ</sequence>
<feature type="transmembrane region" description="Helical" evidence="5">
    <location>
        <begin position="109"/>
        <end position="130"/>
    </location>
</feature>
<gene>
    <name evidence="7" type="ORF">L7E55_09960</name>
</gene>
<feature type="transmembrane region" description="Helical" evidence="5">
    <location>
        <begin position="53"/>
        <end position="73"/>
    </location>
</feature>
<evidence type="ECO:0000256" key="3">
    <source>
        <dbReference type="ARBA" id="ARBA00022989"/>
    </source>
</evidence>
<dbReference type="RefSeq" id="WP_277444032.1">
    <property type="nucleotide sequence ID" value="NZ_JAKOAV010000017.1"/>
</dbReference>
<dbReference type="HAMAP" id="MF_01600">
    <property type="entry name" value="UPF0182"/>
    <property type="match status" value="1"/>
</dbReference>
<proteinExistence type="inferred from homology"/>
<dbReference type="AlphaFoldDB" id="A0A9X4GZE4"/>
<comment type="caution">
    <text evidence="7">The sequence shown here is derived from an EMBL/GenBank/DDBJ whole genome shotgun (WGS) entry which is preliminary data.</text>
</comment>
<comment type="similarity">
    <text evidence="5">Belongs to the UPF0182 family.</text>
</comment>
<dbReference type="Proteomes" id="UP001154312">
    <property type="component" value="Unassembled WGS sequence"/>
</dbReference>
<dbReference type="PANTHER" id="PTHR39344:SF1">
    <property type="entry name" value="UPF0182 PROTEIN SLL1060"/>
    <property type="match status" value="1"/>
</dbReference>
<reference evidence="7" key="1">
    <citation type="submission" date="2022-02" db="EMBL/GenBank/DDBJ databases">
        <authorList>
            <person name="Leng L."/>
        </authorList>
    </citation>
    <scope>NUCLEOTIDE SEQUENCE</scope>
    <source>
        <strain evidence="7">JI</strain>
    </source>
</reference>
<organism evidence="7 8">
    <name type="scientific">Pelotomaculum isophthalicicum JI</name>
    <dbReference type="NCBI Taxonomy" id="947010"/>
    <lineage>
        <taxon>Bacteria</taxon>
        <taxon>Bacillati</taxon>
        <taxon>Bacillota</taxon>
        <taxon>Clostridia</taxon>
        <taxon>Eubacteriales</taxon>
        <taxon>Desulfotomaculaceae</taxon>
        <taxon>Pelotomaculum</taxon>
    </lineage>
</organism>
<comment type="caution">
    <text evidence="5">Lacks conserved residue(s) required for the propagation of feature annotation.</text>
</comment>
<feature type="transmembrane region" description="Helical" evidence="5">
    <location>
        <begin position="281"/>
        <end position="303"/>
    </location>
</feature>
<dbReference type="PANTHER" id="PTHR39344">
    <property type="entry name" value="UPF0182 PROTEIN SLL1060"/>
    <property type="match status" value="1"/>
</dbReference>
<dbReference type="GO" id="GO:0005886">
    <property type="term" value="C:plasma membrane"/>
    <property type="evidence" value="ECO:0007669"/>
    <property type="project" value="UniProtKB-SubCell"/>
</dbReference>
<keyword evidence="2 5" id="KW-0812">Transmembrane</keyword>
<dbReference type="InterPro" id="IPR005372">
    <property type="entry name" value="UPF0182"/>
</dbReference>
<evidence type="ECO:0000256" key="5">
    <source>
        <dbReference type="HAMAP-Rule" id="MF_01600"/>
    </source>
</evidence>
<feature type="region of interest" description="Disordered" evidence="6">
    <location>
        <begin position="847"/>
        <end position="866"/>
    </location>
</feature>